<dbReference type="InterPro" id="IPR042070">
    <property type="entry name" value="PucR_C-HTH_sf"/>
</dbReference>
<reference evidence="5 6" key="1">
    <citation type="journal article" date="2019" name="Int. J. Syst. Evol. Microbiol.">
        <title>The Global Catalogue of Microorganisms (GCM) 10K type strain sequencing project: providing services to taxonomists for standard genome sequencing and annotation.</title>
        <authorList>
            <consortium name="The Broad Institute Genomics Platform"/>
            <consortium name="The Broad Institute Genome Sequencing Center for Infectious Disease"/>
            <person name="Wu L."/>
            <person name="Ma J."/>
        </authorList>
    </citation>
    <scope>NUCLEOTIDE SEQUENCE [LARGE SCALE GENOMIC DNA]</scope>
    <source>
        <strain evidence="5 6">JCM 13002</strain>
    </source>
</reference>
<evidence type="ECO:0000259" key="2">
    <source>
        <dbReference type="Pfam" id="PF13556"/>
    </source>
</evidence>
<dbReference type="Pfam" id="PF14361">
    <property type="entry name" value="RsbRD_N"/>
    <property type="match status" value="1"/>
</dbReference>
<evidence type="ECO:0000256" key="1">
    <source>
        <dbReference type="ARBA" id="ARBA00006754"/>
    </source>
</evidence>
<keyword evidence="6" id="KW-1185">Reference proteome</keyword>
<feature type="domain" description="RsbT co-antagonist protein RsbRD N-terminal" evidence="3">
    <location>
        <begin position="23"/>
        <end position="160"/>
    </location>
</feature>
<dbReference type="EMBL" id="BAAALD010000040">
    <property type="protein sequence ID" value="GAA1094133.1"/>
    <property type="molecule type" value="Genomic_DNA"/>
</dbReference>
<dbReference type="Pfam" id="PF13556">
    <property type="entry name" value="HTH_30"/>
    <property type="match status" value="1"/>
</dbReference>
<organism evidence="5 6">
    <name type="scientific">Kitasatospora arboriphila</name>
    <dbReference type="NCBI Taxonomy" id="258052"/>
    <lineage>
        <taxon>Bacteria</taxon>
        <taxon>Bacillati</taxon>
        <taxon>Actinomycetota</taxon>
        <taxon>Actinomycetes</taxon>
        <taxon>Kitasatosporales</taxon>
        <taxon>Streptomycetaceae</taxon>
        <taxon>Kitasatospora</taxon>
    </lineage>
</organism>
<dbReference type="InterPro" id="IPR025736">
    <property type="entry name" value="PucR_C-HTH_dom"/>
</dbReference>
<gene>
    <name evidence="5" type="ORF">GCM10009663_42050</name>
</gene>
<comment type="similarity">
    <text evidence="1">Belongs to the CdaR family.</text>
</comment>
<dbReference type="InterPro" id="IPR025751">
    <property type="entry name" value="RsbRD_N_dom"/>
</dbReference>
<accession>A0ABN1TMF2</accession>
<dbReference type="PANTHER" id="PTHR33744:SF1">
    <property type="entry name" value="DNA-BINDING TRANSCRIPTIONAL ACTIVATOR ADER"/>
    <property type="match status" value="1"/>
</dbReference>
<dbReference type="Gene3D" id="1.10.10.2840">
    <property type="entry name" value="PucR C-terminal helix-turn-helix domain"/>
    <property type="match status" value="1"/>
</dbReference>
<feature type="domain" description="CdaR GGDEF-like" evidence="4">
    <location>
        <begin position="177"/>
        <end position="281"/>
    </location>
</feature>
<dbReference type="PANTHER" id="PTHR33744">
    <property type="entry name" value="CARBOHYDRATE DIACID REGULATOR"/>
    <property type="match status" value="1"/>
</dbReference>
<dbReference type="Pfam" id="PF17853">
    <property type="entry name" value="GGDEF_2"/>
    <property type="match status" value="1"/>
</dbReference>
<dbReference type="Proteomes" id="UP001499987">
    <property type="component" value="Unassembled WGS sequence"/>
</dbReference>
<protein>
    <submittedName>
        <fullName evidence="5">Helix-turn-helix domain-containing protein</fullName>
    </submittedName>
</protein>
<evidence type="ECO:0000313" key="5">
    <source>
        <dbReference type="EMBL" id="GAA1094133.1"/>
    </source>
</evidence>
<sequence length="400" mass="44019">MSRPAPPPEIVEVAATLLPHHREIGERLARRMRAEIESYRNEDLIPFHTIRASCIRNIELMIRHFVHTGPADLGPPQATGRMRAEQGVPLPETLHAYRIGFEFLWAELVDEARRHPAVTDAMLVDLAAQVWQLAGEYSDAVARAYRETTAALVLQRERERSALVEALLTGAISEIGPVEEAGRTLGLASHGPYAVIAADVPAPGREALPGIENALRAVRVRSAWRLLPDQQIGVASLPDPDDEETLLRLLRRHPARVGVSPSYPSLRDTPQALRFARLALDGLRGKPRGTVRFDDRPLAMLVAAAPAEAARLARLVLGPLLELPREERERLTDTLEQWFAAAGSTEGAAERLYVHANTVRYRLRRIEALTGRTLQDPRHLADIGSALLALRLLPGEAAGG</sequence>
<proteinExistence type="inferred from homology"/>
<dbReference type="InterPro" id="IPR051448">
    <property type="entry name" value="CdaR-like_regulators"/>
</dbReference>
<name>A0ABN1TMF2_9ACTN</name>
<evidence type="ECO:0000259" key="4">
    <source>
        <dbReference type="Pfam" id="PF17853"/>
    </source>
</evidence>
<dbReference type="InterPro" id="IPR041522">
    <property type="entry name" value="CdaR_GGDEF"/>
</dbReference>
<evidence type="ECO:0000313" key="6">
    <source>
        <dbReference type="Proteomes" id="UP001499987"/>
    </source>
</evidence>
<dbReference type="RefSeq" id="WP_344625202.1">
    <property type="nucleotide sequence ID" value="NZ_BAAALD010000040.1"/>
</dbReference>
<comment type="caution">
    <text evidence="5">The sequence shown here is derived from an EMBL/GenBank/DDBJ whole genome shotgun (WGS) entry which is preliminary data.</text>
</comment>
<evidence type="ECO:0000259" key="3">
    <source>
        <dbReference type="Pfam" id="PF14361"/>
    </source>
</evidence>
<feature type="domain" description="PucR C-terminal helix-turn-helix" evidence="2">
    <location>
        <begin position="331"/>
        <end position="389"/>
    </location>
</feature>